<keyword evidence="4 8" id="KW-0378">Hydrolase</keyword>
<accession>A0A0F8TXZ1</accession>
<dbReference type="VEuPathDB" id="FungiDB:P175DRAFT_0472640"/>
<dbReference type="InterPro" id="IPR032466">
    <property type="entry name" value="Metal_Hydrolase"/>
</dbReference>
<protein>
    <recommendedName>
        <fullName evidence="8">Guanine deaminase</fullName>
        <shortName evidence="8">Guanase</shortName>
        <ecNumber evidence="8">3.5.4.3</ecNumber>
    </recommendedName>
    <alternativeName>
        <fullName evidence="8">Guanine aminohydrolase</fullName>
    </alternativeName>
</protein>
<comment type="caution">
    <text evidence="10">The sequence shown here is derived from an EMBL/GenBank/DDBJ whole genome shotgun (WGS) entry which is preliminary data.</text>
</comment>
<evidence type="ECO:0000256" key="3">
    <source>
        <dbReference type="ARBA" id="ARBA00022723"/>
    </source>
</evidence>
<evidence type="ECO:0000259" key="9">
    <source>
        <dbReference type="Pfam" id="PF01979"/>
    </source>
</evidence>
<dbReference type="PANTHER" id="PTHR11271:SF49">
    <property type="entry name" value="GUANINE DEAMINASE"/>
    <property type="match status" value="1"/>
</dbReference>
<dbReference type="PANTHER" id="PTHR11271">
    <property type="entry name" value="GUANINE DEAMINASE"/>
    <property type="match status" value="1"/>
</dbReference>
<dbReference type="GO" id="GO:0006147">
    <property type="term" value="P:guanine catabolic process"/>
    <property type="evidence" value="ECO:0007669"/>
    <property type="project" value="UniProtKB-UniRule"/>
</dbReference>
<gene>
    <name evidence="10" type="ORF">AOCH_006609</name>
</gene>
<evidence type="ECO:0000256" key="1">
    <source>
        <dbReference type="ARBA" id="ARBA00004984"/>
    </source>
</evidence>
<dbReference type="GO" id="GO:0005829">
    <property type="term" value="C:cytosol"/>
    <property type="evidence" value="ECO:0007669"/>
    <property type="project" value="TreeGrafter"/>
</dbReference>
<keyword evidence="11" id="KW-1185">Reference proteome</keyword>
<evidence type="ECO:0000256" key="4">
    <source>
        <dbReference type="ARBA" id="ARBA00022801"/>
    </source>
</evidence>
<evidence type="ECO:0000256" key="8">
    <source>
        <dbReference type="RuleBase" id="RU366009"/>
    </source>
</evidence>
<dbReference type="InterPro" id="IPR014311">
    <property type="entry name" value="Guanine_deaminase"/>
</dbReference>
<keyword evidence="3 8" id="KW-0479">Metal-binding</keyword>
<comment type="function">
    <text evidence="7 8">Catalyzes the hydrolytic deamination of guanine, producing xanthine and ammonia.</text>
</comment>
<sequence>MVGTPEAFYGTIIHSLTSSELEVLKETLLIVSPSGTIESIYPSIKPPTIPSLLTKHNYTPSTCTVTILGAREFLCPGFIDTHTHAPQWAQRGTGRGIALLDWLNKITFPHEAKFSDPEYARRVYTLCVSAALKQGVTTSCYYGSRHASASVILAETCLSLGQRALIGKTCMNRHAPDYYRDSSAEESVRDTRDVITHICALDAACPGGKGMVTPVITPRFAISCDEELLQELGKLASERSDLPIQTHFNESKEEVAFTKELFPASRTEAELYEGFGLLNERSILAHAIYLEDSEMERVQRLRCGIAHCPIPNTTMDAYMIAPVREYLRRGVKVGLGTDCGGGYTASMLDVMRAAFMVSTARFSESDGADEALSIPESFYLATLGGAQVCGLEGRVGNFAKGKEFDALLVRPDVDGVMAVVEEEDGIMEVFEKFIMTGDDRNIVNVFVRGRKVKSS</sequence>
<name>A0A0F8TXZ1_9EURO</name>
<evidence type="ECO:0000256" key="7">
    <source>
        <dbReference type="ARBA" id="ARBA00056079"/>
    </source>
</evidence>
<dbReference type="SUPFAM" id="SSF51556">
    <property type="entry name" value="Metallo-dependent hydrolases"/>
    <property type="match status" value="1"/>
</dbReference>
<comment type="similarity">
    <text evidence="2 8">Belongs to the metallo-dependent hydrolases superfamily. ATZ/TRZ family.</text>
</comment>
<feature type="domain" description="Amidohydrolase-related" evidence="9">
    <location>
        <begin position="73"/>
        <end position="452"/>
    </location>
</feature>
<evidence type="ECO:0000313" key="10">
    <source>
        <dbReference type="EMBL" id="KKK12208.1"/>
    </source>
</evidence>
<dbReference type="Proteomes" id="UP000034947">
    <property type="component" value="Unassembled WGS sequence"/>
</dbReference>
<dbReference type="Gene3D" id="3.20.20.140">
    <property type="entry name" value="Metal-dependent hydrolases"/>
    <property type="match status" value="1"/>
</dbReference>
<evidence type="ECO:0000256" key="2">
    <source>
        <dbReference type="ARBA" id="ARBA00006745"/>
    </source>
</evidence>
<dbReference type="OrthoDB" id="194468at2759"/>
<proteinExistence type="inferred from homology"/>
<comment type="catalytic activity">
    <reaction evidence="6 8">
        <text>guanine + H2O + H(+) = xanthine + NH4(+)</text>
        <dbReference type="Rhea" id="RHEA:14665"/>
        <dbReference type="ChEBI" id="CHEBI:15377"/>
        <dbReference type="ChEBI" id="CHEBI:15378"/>
        <dbReference type="ChEBI" id="CHEBI:16235"/>
        <dbReference type="ChEBI" id="CHEBI:17712"/>
        <dbReference type="ChEBI" id="CHEBI:28938"/>
        <dbReference type="EC" id="3.5.4.3"/>
    </reaction>
</comment>
<comment type="cofactor">
    <cofactor evidence="8">
        <name>Zn(2+)</name>
        <dbReference type="ChEBI" id="CHEBI:29105"/>
    </cofactor>
    <text evidence="8">Binds 1 zinc ion per subunit.</text>
</comment>
<organism evidence="10 11">
    <name type="scientific">Aspergillus ochraceoroseus</name>
    <dbReference type="NCBI Taxonomy" id="138278"/>
    <lineage>
        <taxon>Eukaryota</taxon>
        <taxon>Fungi</taxon>
        <taxon>Dikarya</taxon>
        <taxon>Ascomycota</taxon>
        <taxon>Pezizomycotina</taxon>
        <taxon>Eurotiomycetes</taxon>
        <taxon>Eurotiomycetidae</taxon>
        <taxon>Eurotiales</taxon>
        <taxon>Aspergillaceae</taxon>
        <taxon>Aspergillus</taxon>
        <taxon>Aspergillus subgen. Nidulantes</taxon>
    </lineage>
</organism>
<dbReference type="FunFam" id="3.20.20.140:FF:000022">
    <property type="entry name" value="Guanine deaminase"/>
    <property type="match status" value="1"/>
</dbReference>
<dbReference type="Gene3D" id="2.30.40.10">
    <property type="entry name" value="Urease, subunit C, domain 1"/>
    <property type="match status" value="1"/>
</dbReference>
<dbReference type="InterPro" id="IPR006680">
    <property type="entry name" value="Amidohydro-rel"/>
</dbReference>
<evidence type="ECO:0000256" key="5">
    <source>
        <dbReference type="ARBA" id="ARBA00022833"/>
    </source>
</evidence>
<dbReference type="AlphaFoldDB" id="A0A0F8TXZ1"/>
<dbReference type="InterPro" id="IPR051607">
    <property type="entry name" value="Metallo-dep_hydrolases"/>
</dbReference>
<dbReference type="EC" id="3.5.4.3" evidence="8"/>
<evidence type="ECO:0000256" key="6">
    <source>
        <dbReference type="ARBA" id="ARBA00051148"/>
    </source>
</evidence>
<dbReference type="EMBL" id="JYKN01003503">
    <property type="protein sequence ID" value="KKK12208.1"/>
    <property type="molecule type" value="Genomic_DNA"/>
</dbReference>
<reference evidence="10 11" key="1">
    <citation type="submission" date="2015-02" db="EMBL/GenBank/DDBJ databases">
        <title>Draft Genome Sequences of Two Closely-Related Aflatoxigenic Aspergillus Species Obtained from the Cote d'Ivoire.</title>
        <authorList>
            <person name="Moore G.G."/>
            <person name="Beltz S.B."/>
            <person name="Mack B.M."/>
        </authorList>
    </citation>
    <scope>NUCLEOTIDE SEQUENCE [LARGE SCALE GENOMIC DNA]</scope>
    <source>
        <strain evidence="10 11">SRRC1432</strain>
    </source>
</reference>
<comment type="pathway">
    <text evidence="1 8">Purine metabolism; guanine degradation; xanthine from guanine: step 1/1.</text>
</comment>
<dbReference type="Pfam" id="PF01979">
    <property type="entry name" value="Amidohydro_1"/>
    <property type="match status" value="1"/>
</dbReference>
<dbReference type="GO" id="GO:0008892">
    <property type="term" value="F:guanine deaminase activity"/>
    <property type="evidence" value="ECO:0007669"/>
    <property type="project" value="UniProtKB-UniRule"/>
</dbReference>
<dbReference type="InterPro" id="IPR011059">
    <property type="entry name" value="Metal-dep_hydrolase_composite"/>
</dbReference>
<evidence type="ECO:0000313" key="11">
    <source>
        <dbReference type="Proteomes" id="UP000034947"/>
    </source>
</evidence>
<dbReference type="UniPathway" id="UPA00603">
    <property type="reaction ID" value="UER00660"/>
</dbReference>
<dbReference type="NCBIfam" id="TIGR02967">
    <property type="entry name" value="guan_deamin"/>
    <property type="match status" value="1"/>
</dbReference>
<dbReference type="GO" id="GO:0008270">
    <property type="term" value="F:zinc ion binding"/>
    <property type="evidence" value="ECO:0007669"/>
    <property type="project" value="UniProtKB-UniRule"/>
</dbReference>
<keyword evidence="5 8" id="KW-0862">Zinc</keyword>